<proteinExistence type="predicted"/>
<keyword evidence="2" id="KW-1185">Reference proteome</keyword>
<dbReference type="RefSeq" id="WP_349432859.1">
    <property type="nucleotide sequence ID" value="NZ_CP157744.1"/>
</dbReference>
<dbReference type="AlphaFoldDB" id="A0AAU7P0Q5"/>
<evidence type="ECO:0008006" key="3">
    <source>
        <dbReference type="Google" id="ProtNLM"/>
    </source>
</evidence>
<keyword evidence="1" id="KW-0614">Plasmid</keyword>
<dbReference type="KEGG" id="mech:Q9L42_021270"/>
<gene>
    <name evidence="1" type="ORF">Q9L42_021270</name>
</gene>
<organism evidence="1 2">
    <name type="scientific">Methylomarinum roseum</name>
    <dbReference type="NCBI Taxonomy" id="3067653"/>
    <lineage>
        <taxon>Bacteria</taxon>
        <taxon>Pseudomonadati</taxon>
        <taxon>Pseudomonadota</taxon>
        <taxon>Gammaproteobacteria</taxon>
        <taxon>Methylococcales</taxon>
        <taxon>Methylococcaceae</taxon>
        <taxon>Methylomarinum</taxon>
    </lineage>
</organism>
<name>A0AAU7P0Q5_9GAMM</name>
<evidence type="ECO:0000313" key="1">
    <source>
        <dbReference type="EMBL" id="XBS22839.1"/>
    </source>
</evidence>
<protein>
    <recommendedName>
        <fullName evidence="3">Transcriptional regulator</fullName>
    </recommendedName>
</protein>
<reference evidence="1 2" key="1">
    <citation type="journal article" date="2024" name="Microbiology">
        <title>Methylomarinum rosea sp. nov., a novel halophilic methanotrophic bacterium from the hypersaline Lake Elton.</title>
        <authorList>
            <person name="Suleimanov R.Z."/>
            <person name="Oshkin I.Y."/>
            <person name="Danilova O.V."/>
            <person name="Suzina N.E."/>
            <person name="Dedysh S.N."/>
        </authorList>
    </citation>
    <scope>NUCLEOTIDE SEQUENCE [LARGE SCALE GENOMIC DNA]</scope>
    <source>
        <strain evidence="1 2">Ch1-1</strain>
        <plasmid evidence="2">unnamed2</plasmid>
    </source>
</reference>
<sequence length="99" mass="11424">MSNYNFDQSLCELSLHIKIYRETVLQQTHEQFSRNTGFAVETIMNLEEGRLECVSAQDLLYFLDKMGCLNDLLGLMDKQDEALDKMADYIAGLEIRNPL</sequence>
<evidence type="ECO:0000313" key="2">
    <source>
        <dbReference type="Proteomes" id="UP001225378"/>
    </source>
</evidence>
<geneLocation type="plasmid" evidence="1 2">
    <name>unnamed2</name>
</geneLocation>
<dbReference type="EMBL" id="CP157744">
    <property type="protein sequence ID" value="XBS22839.1"/>
    <property type="molecule type" value="Genomic_DNA"/>
</dbReference>
<dbReference type="Proteomes" id="UP001225378">
    <property type="component" value="Plasmid unnamed2"/>
</dbReference>
<accession>A0AAU7P0Q5</accession>